<dbReference type="EMBL" id="MZNU01000116">
    <property type="protein sequence ID" value="OWP04222.1"/>
    <property type="molecule type" value="Genomic_DNA"/>
</dbReference>
<sequence length="132" mass="14646">MVQARGVEASTPCTRCSRHVGPFLTCKHMVPVRRSVVDTVIDKLFLNGACANCYFGRKGAQCSLRKAHEKQYGVKVNYNRKKDENGKYRKKRSADPSSKLRQNPLLRAGLFNTNINSATMVLRSSGGATVRA</sequence>
<dbReference type="Pfam" id="PF12511">
    <property type="entry name" value="DUF3716"/>
    <property type="match status" value="1"/>
</dbReference>
<evidence type="ECO:0000313" key="3">
    <source>
        <dbReference type="Proteomes" id="UP000242519"/>
    </source>
</evidence>
<evidence type="ECO:0000256" key="1">
    <source>
        <dbReference type="SAM" id="MobiDB-lite"/>
    </source>
</evidence>
<name>A0A218Z904_9HELO</name>
<feature type="region of interest" description="Disordered" evidence="1">
    <location>
        <begin position="78"/>
        <end position="101"/>
    </location>
</feature>
<dbReference type="Proteomes" id="UP000242519">
    <property type="component" value="Unassembled WGS sequence"/>
</dbReference>
<accession>A0A218Z904</accession>
<proteinExistence type="predicted"/>
<protein>
    <submittedName>
        <fullName evidence="2">Uncharacterized protein</fullName>
    </submittedName>
</protein>
<organism evidence="2 3">
    <name type="scientific">Diplocarpon coronariae</name>
    <dbReference type="NCBI Taxonomy" id="2795749"/>
    <lineage>
        <taxon>Eukaryota</taxon>
        <taxon>Fungi</taxon>
        <taxon>Dikarya</taxon>
        <taxon>Ascomycota</taxon>
        <taxon>Pezizomycotina</taxon>
        <taxon>Leotiomycetes</taxon>
        <taxon>Helotiales</taxon>
        <taxon>Drepanopezizaceae</taxon>
        <taxon>Diplocarpon</taxon>
    </lineage>
</organism>
<keyword evidence="3" id="KW-1185">Reference proteome</keyword>
<gene>
    <name evidence="2" type="ORF">B2J93_9290</name>
</gene>
<dbReference type="AlphaFoldDB" id="A0A218Z904"/>
<dbReference type="InParanoid" id="A0A218Z904"/>
<evidence type="ECO:0000313" key="2">
    <source>
        <dbReference type="EMBL" id="OWP04222.1"/>
    </source>
</evidence>
<dbReference type="InterPro" id="IPR022190">
    <property type="entry name" value="DUF3716"/>
</dbReference>
<comment type="caution">
    <text evidence="2">The sequence shown here is derived from an EMBL/GenBank/DDBJ whole genome shotgun (WGS) entry which is preliminary data.</text>
</comment>
<reference evidence="2 3" key="1">
    <citation type="submission" date="2017-04" db="EMBL/GenBank/DDBJ databases">
        <title>Draft genome sequence of Marssonina coronaria NL1: causal agent of apple blotch.</title>
        <authorList>
            <person name="Cheng Q."/>
        </authorList>
    </citation>
    <scope>NUCLEOTIDE SEQUENCE [LARGE SCALE GENOMIC DNA]</scope>
    <source>
        <strain evidence="2 3">NL1</strain>
    </source>
</reference>